<accession>M8BF43</accession>
<dbReference type="EnsemblPlants" id="EMT12325">
    <property type="protein sequence ID" value="EMT12325"/>
    <property type="gene ID" value="F775_17918"/>
</dbReference>
<sequence length="299" mass="34477">MVDSWIEKDPENHNADKLRALKKQGYEVMWTMMEVQLSLMYDILYTKAAVLHTWPGYCIRDISPLTTAASFLLFHFSGKDGNHSGLDVVVTYTLLSGAFLETTSLLSALGSTWTYAFLCATKWSWLRYAALRTGRWSGKIGQYNMLHRCARRDTAFSPLLGRLANMVGEELKEWWDRKHYSGTIEISDYLMEKISKYIAQLQLPDSAAGLAQTRLYQRTCLNLVDIWKEDEHPSPFHPNRLKELFRVRDGPNSSGLTQRDELATIIYDKNPGYNIDVPRIKYAWRLTEKLLVIQEGRSH</sequence>
<proteinExistence type="predicted"/>
<dbReference type="PANTHER" id="PTHR31325">
    <property type="entry name" value="OS01G0798800 PROTEIN-RELATED"/>
    <property type="match status" value="1"/>
</dbReference>
<organism evidence="2">
    <name type="scientific">Aegilops tauschii</name>
    <name type="common">Tausch's goatgrass</name>
    <name type="synonym">Aegilops squarrosa</name>
    <dbReference type="NCBI Taxonomy" id="37682"/>
    <lineage>
        <taxon>Eukaryota</taxon>
        <taxon>Viridiplantae</taxon>
        <taxon>Streptophyta</taxon>
        <taxon>Embryophyta</taxon>
        <taxon>Tracheophyta</taxon>
        <taxon>Spermatophyta</taxon>
        <taxon>Magnoliopsida</taxon>
        <taxon>Liliopsida</taxon>
        <taxon>Poales</taxon>
        <taxon>Poaceae</taxon>
        <taxon>BOP clade</taxon>
        <taxon>Pooideae</taxon>
        <taxon>Triticodae</taxon>
        <taxon>Triticeae</taxon>
        <taxon>Triticinae</taxon>
        <taxon>Aegilops</taxon>
    </lineage>
</organism>
<dbReference type="Pfam" id="PF13968">
    <property type="entry name" value="DUF4220"/>
    <property type="match status" value="1"/>
</dbReference>
<reference evidence="2" key="1">
    <citation type="submission" date="2015-06" db="UniProtKB">
        <authorList>
            <consortium name="EnsemblPlants"/>
        </authorList>
    </citation>
    <scope>IDENTIFICATION</scope>
</reference>
<protein>
    <recommendedName>
        <fullName evidence="1">DUF4220 domain-containing protein</fullName>
    </recommendedName>
</protein>
<feature type="domain" description="DUF4220" evidence="1">
    <location>
        <begin position="3"/>
        <end position="147"/>
    </location>
</feature>
<evidence type="ECO:0000313" key="2">
    <source>
        <dbReference type="EnsemblPlants" id="EMT12325"/>
    </source>
</evidence>
<name>M8BF43_AEGTA</name>
<dbReference type="AlphaFoldDB" id="M8BF43"/>
<evidence type="ECO:0000259" key="1">
    <source>
        <dbReference type="Pfam" id="PF13968"/>
    </source>
</evidence>
<dbReference type="InterPro" id="IPR025315">
    <property type="entry name" value="DUF4220"/>
</dbReference>